<feature type="region of interest" description="Disordered" evidence="7">
    <location>
        <begin position="998"/>
        <end position="1075"/>
    </location>
</feature>
<evidence type="ECO:0000313" key="10">
    <source>
        <dbReference type="Proteomes" id="UP000696485"/>
    </source>
</evidence>
<reference evidence="9" key="1">
    <citation type="journal article" date="2020" name="Fungal Divers.">
        <title>Resolving the Mortierellaceae phylogeny through synthesis of multi-gene phylogenetics and phylogenomics.</title>
        <authorList>
            <person name="Vandepol N."/>
            <person name="Liber J."/>
            <person name="Desiro A."/>
            <person name="Na H."/>
            <person name="Kennedy M."/>
            <person name="Barry K."/>
            <person name="Grigoriev I.V."/>
            <person name="Miller A.N."/>
            <person name="O'Donnell K."/>
            <person name="Stajich J.E."/>
            <person name="Bonito G."/>
        </authorList>
    </citation>
    <scope>NUCLEOTIDE SEQUENCE</scope>
    <source>
        <strain evidence="9">NVP1</strain>
    </source>
</reference>
<feature type="compositionally biased region" description="Polar residues" evidence="7">
    <location>
        <begin position="927"/>
        <end position="939"/>
    </location>
</feature>
<feature type="region of interest" description="Disordered" evidence="7">
    <location>
        <begin position="1093"/>
        <end position="1126"/>
    </location>
</feature>
<dbReference type="InterPro" id="IPR051615">
    <property type="entry name" value="Transcr_Regulatory_Elem"/>
</dbReference>
<feature type="compositionally biased region" description="Acidic residues" evidence="7">
    <location>
        <begin position="844"/>
        <end position="856"/>
    </location>
</feature>
<dbReference type="PANTHER" id="PTHR31313:SF81">
    <property type="entry name" value="TY1 ENHANCER ACTIVATOR"/>
    <property type="match status" value="1"/>
</dbReference>
<evidence type="ECO:0000259" key="8">
    <source>
        <dbReference type="SMART" id="SM00906"/>
    </source>
</evidence>
<feature type="compositionally biased region" description="Polar residues" evidence="7">
    <location>
        <begin position="893"/>
        <end position="902"/>
    </location>
</feature>
<feature type="domain" description="Xylanolytic transcriptional activator regulatory" evidence="8">
    <location>
        <begin position="456"/>
        <end position="531"/>
    </location>
</feature>
<feature type="region of interest" description="Disordered" evidence="7">
    <location>
        <begin position="713"/>
        <end position="733"/>
    </location>
</feature>
<dbReference type="PANTHER" id="PTHR31313">
    <property type="entry name" value="TY1 ENHANCER ACTIVATOR"/>
    <property type="match status" value="1"/>
</dbReference>
<feature type="compositionally biased region" description="Low complexity" evidence="7">
    <location>
        <begin position="81"/>
        <end position="144"/>
    </location>
</feature>
<dbReference type="GO" id="GO:0006351">
    <property type="term" value="P:DNA-templated transcription"/>
    <property type="evidence" value="ECO:0007669"/>
    <property type="project" value="InterPro"/>
</dbReference>
<feature type="compositionally biased region" description="Basic and acidic residues" evidence="7">
    <location>
        <begin position="857"/>
        <end position="891"/>
    </location>
</feature>
<feature type="compositionally biased region" description="Low complexity" evidence="7">
    <location>
        <begin position="1011"/>
        <end position="1024"/>
    </location>
</feature>
<evidence type="ECO:0000256" key="4">
    <source>
        <dbReference type="ARBA" id="ARBA00023125"/>
    </source>
</evidence>
<organism evidence="9 10">
    <name type="scientific">Podila minutissima</name>
    <dbReference type="NCBI Taxonomy" id="64525"/>
    <lineage>
        <taxon>Eukaryota</taxon>
        <taxon>Fungi</taxon>
        <taxon>Fungi incertae sedis</taxon>
        <taxon>Mucoromycota</taxon>
        <taxon>Mortierellomycotina</taxon>
        <taxon>Mortierellomycetes</taxon>
        <taxon>Mortierellales</taxon>
        <taxon>Mortierellaceae</taxon>
        <taxon>Podila</taxon>
    </lineage>
</organism>
<keyword evidence="10" id="KW-1185">Reference proteome</keyword>
<dbReference type="InterPro" id="IPR007219">
    <property type="entry name" value="XnlR_reg_dom"/>
</dbReference>
<sequence>MVSQRTYNDPTKKRGPPKGYIEAIEARLHRMEGLLGGLVKDKDPRAEIVRAELDAMAREAEMTGLKLRRSKAYEEINHAMGGSSSSSTSTQNGTNGAGSRASGSGSKPIVPASSSSSSSLSSLRPQPPQNLQQLQPAPAYPQHQRPAHPKLEPRPHPGPGQVQSGPGYQPRSLPGSPSHGPHRQPPPLQSSVSHGSSSAYHPYDMGPRHSQNPQSHRPQHPSNLNSANNTFGHHNNIMEGVQSTYNNPGSHNHGRTQSSEQTQYRNEAKPSSHMSVSSNGTYKNGMNGSTGHFSINRGNNFQVSQRIVTHRPSLAAHQLSDPMTGYMAIPQVNLEKDNALILPTVEVMDHLLEMHFRSIHPVIPFLHYKTIYDQIHRNESPPPHLLFAIFGLASRFSDNPAFRIPRPGEERPPSAIFYERAKHFIRDEFDNAQVATVQSLLLMAIQQMGFCESQRAWLYIGMAIRIAQDLGLNKEPSDQEKSRNPLLCEIRKRTWWSCYVLDRFVGQGLSRPLTISHGECEASFPQIEDEEVDLVSGKSISIPTISNFGHMIRLSKIQGEILEFIQAKFAPSPAPKSVFADCPRNGIEQDRKIPVDTSAAAFAALDKALTKWRLELPEELQNPTTQSPPCGLYLHLTYNTLIILLHRPEIPNSPTSSSLCTQAAVTISDITEILMETKALASIFISCLYAIFSAGVIHFMNIPSVKRPNLSNTSSPVLDSSSSSQGPMSSSTKSAKTNLKRCIDALKFLASHWISAARRAKVLEDLLDLKHVSLKDLEVDTFKMSPVAPPWVLEDTKYKEVLVAPREGHDKLRQQCRSKVMAIHSLLVDDDDFQKLQRKRSFSMDEEPEDLEDESTNGDREESSKLESKDSDMDLDQKSKESGSENVKASDELTVSVTSPTVSRPIGLGVQSPVSSSTAASSPTSVRTEGSQRQSSESDSVMVISTAKLGLSDSPAVRASADSTFAGLRPADILSAAASGLVRHECGMLTPMTMTTLQSTSPLLGPKSPNGSVGSSVSSGSVVGRQGAMLDPFSMPSSINFPDLDRRPSTSGAHNGANGASNGTTTIWSTDASTNRSTARSAVSSPMLVKSPSALQAATPAEPLTQRNELVVSSSGDVRARTEQEDQDLVWNDMPPTLGLDEWAAYIGAMMMKWLASGQSSPRSNMSS</sequence>
<evidence type="ECO:0000256" key="6">
    <source>
        <dbReference type="ARBA" id="ARBA00023242"/>
    </source>
</evidence>
<protein>
    <recommendedName>
        <fullName evidence="8">Xylanolytic transcriptional activator regulatory domain-containing protein</fullName>
    </recommendedName>
</protein>
<keyword evidence="6" id="KW-0539">Nucleus</keyword>
<feature type="compositionally biased region" description="Low complexity" evidence="7">
    <location>
        <begin position="1049"/>
        <end position="1066"/>
    </location>
</feature>
<keyword evidence="2" id="KW-0862">Zinc</keyword>
<evidence type="ECO:0000256" key="5">
    <source>
        <dbReference type="ARBA" id="ARBA00023163"/>
    </source>
</evidence>
<comment type="caution">
    <text evidence="9">The sequence shown here is derived from an EMBL/GenBank/DDBJ whole genome shotgun (WGS) entry which is preliminary data.</text>
</comment>
<dbReference type="GO" id="GO:0003677">
    <property type="term" value="F:DNA binding"/>
    <property type="evidence" value="ECO:0007669"/>
    <property type="project" value="UniProtKB-KW"/>
</dbReference>
<dbReference type="Proteomes" id="UP000696485">
    <property type="component" value="Unassembled WGS sequence"/>
</dbReference>
<dbReference type="EMBL" id="JAAAUY010000258">
    <property type="protein sequence ID" value="KAF9332475.1"/>
    <property type="molecule type" value="Genomic_DNA"/>
</dbReference>
<feature type="compositionally biased region" description="Polar residues" evidence="7">
    <location>
        <begin position="1105"/>
        <end position="1116"/>
    </location>
</feature>
<proteinExistence type="predicted"/>
<evidence type="ECO:0000256" key="1">
    <source>
        <dbReference type="ARBA" id="ARBA00022723"/>
    </source>
</evidence>
<feature type="compositionally biased region" description="Polar residues" evidence="7">
    <location>
        <begin position="209"/>
        <end position="233"/>
    </location>
</feature>
<dbReference type="GO" id="GO:0008270">
    <property type="term" value="F:zinc ion binding"/>
    <property type="evidence" value="ECO:0007669"/>
    <property type="project" value="InterPro"/>
</dbReference>
<dbReference type="CDD" id="cd12148">
    <property type="entry name" value="fungal_TF_MHR"/>
    <property type="match status" value="1"/>
</dbReference>
<feature type="region of interest" description="Disordered" evidence="7">
    <location>
        <begin position="76"/>
        <end position="286"/>
    </location>
</feature>
<dbReference type="Pfam" id="PF04082">
    <property type="entry name" value="Fungal_trans"/>
    <property type="match status" value="1"/>
</dbReference>
<dbReference type="SMART" id="SM00906">
    <property type="entry name" value="Fungal_trans"/>
    <property type="match status" value="1"/>
</dbReference>
<name>A0A9P5SL16_9FUNG</name>
<feature type="compositionally biased region" description="Polar residues" evidence="7">
    <location>
        <begin position="272"/>
        <end position="286"/>
    </location>
</feature>
<feature type="compositionally biased region" description="Low complexity" evidence="7">
    <location>
        <begin position="912"/>
        <end position="926"/>
    </location>
</feature>
<evidence type="ECO:0000313" key="9">
    <source>
        <dbReference type="EMBL" id="KAF9332475.1"/>
    </source>
</evidence>
<accession>A0A9P5SL16</accession>
<feature type="compositionally biased region" description="Polar residues" evidence="7">
    <location>
        <begin position="241"/>
        <end position="265"/>
    </location>
</feature>
<keyword evidence="4" id="KW-0238">DNA-binding</keyword>
<evidence type="ECO:0000256" key="7">
    <source>
        <dbReference type="SAM" id="MobiDB-lite"/>
    </source>
</evidence>
<gene>
    <name evidence="9" type="ORF">BG006_004649</name>
</gene>
<evidence type="ECO:0000256" key="3">
    <source>
        <dbReference type="ARBA" id="ARBA00023015"/>
    </source>
</evidence>
<dbReference type="AlphaFoldDB" id="A0A9P5SL16"/>
<feature type="region of interest" description="Disordered" evidence="7">
    <location>
        <begin position="839"/>
        <end position="940"/>
    </location>
</feature>
<keyword evidence="3" id="KW-0805">Transcription regulation</keyword>
<keyword evidence="5" id="KW-0804">Transcription</keyword>
<keyword evidence="1" id="KW-0479">Metal-binding</keyword>
<evidence type="ECO:0000256" key="2">
    <source>
        <dbReference type="ARBA" id="ARBA00022833"/>
    </source>
</evidence>